<evidence type="ECO:0000313" key="8">
    <source>
        <dbReference type="EMBL" id="AJD82047.1"/>
    </source>
</evidence>
<dbReference type="Proteomes" id="UP000031805">
    <property type="component" value="Segment"/>
</dbReference>
<keyword evidence="9" id="KW-1185">Reference proteome</keyword>
<dbReference type="PROSITE" id="PS00075">
    <property type="entry name" value="DHFR_1"/>
    <property type="match status" value="1"/>
</dbReference>
<evidence type="ECO:0000313" key="9">
    <source>
        <dbReference type="Proteomes" id="UP000031805"/>
    </source>
</evidence>
<dbReference type="InterPro" id="IPR001796">
    <property type="entry name" value="DHFR_dom"/>
</dbReference>
<evidence type="ECO:0000256" key="3">
    <source>
        <dbReference type="ARBA" id="ARBA00022563"/>
    </source>
</evidence>
<dbReference type="GO" id="GO:0006730">
    <property type="term" value="P:one-carbon metabolic process"/>
    <property type="evidence" value="ECO:0007669"/>
    <property type="project" value="UniProtKB-KW"/>
</dbReference>
<dbReference type="GO" id="GO:0046654">
    <property type="term" value="P:tetrahydrofolate biosynthetic process"/>
    <property type="evidence" value="ECO:0007669"/>
    <property type="project" value="InterPro"/>
</dbReference>
<keyword evidence="4" id="KW-0521">NADP</keyword>
<dbReference type="PANTHER" id="PTHR48069:SF3">
    <property type="entry name" value="DIHYDROFOLATE REDUCTASE"/>
    <property type="match status" value="1"/>
</dbReference>
<evidence type="ECO:0000256" key="4">
    <source>
        <dbReference type="ARBA" id="ARBA00022857"/>
    </source>
</evidence>
<dbReference type="SUPFAM" id="SSF53597">
    <property type="entry name" value="Dihydrofolate reductase-like"/>
    <property type="match status" value="1"/>
</dbReference>
<dbReference type="PRINTS" id="PR00070">
    <property type="entry name" value="DHFR"/>
</dbReference>
<dbReference type="CDD" id="cd00209">
    <property type="entry name" value="DHFR"/>
    <property type="match status" value="1"/>
</dbReference>
<gene>
    <name evidence="8" type="ORF">YenMTG1_237</name>
</gene>
<dbReference type="EMBL" id="KP202158">
    <property type="protein sequence ID" value="AJD82047.1"/>
    <property type="molecule type" value="Genomic_DNA"/>
</dbReference>
<dbReference type="InterPro" id="IPR017925">
    <property type="entry name" value="DHFR_CS"/>
</dbReference>
<dbReference type="PANTHER" id="PTHR48069">
    <property type="entry name" value="DIHYDROFOLATE REDUCTASE"/>
    <property type="match status" value="1"/>
</dbReference>
<dbReference type="GO" id="GO:0050661">
    <property type="term" value="F:NADP binding"/>
    <property type="evidence" value="ECO:0007669"/>
    <property type="project" value="InterPro"/>
</dbReference>
<protein>
    <recommendedName>
        <fullName evidence="2">dihydrofolate reductase</fullName>
        <ecNumber evidence="2">1.5.1.3</ecNumber>
    </recommendedName>
</protein>
<organism evidence="8 9">
    <name type="scientific">Yersinia phage vB_YenM_TG1</name>
    <dbReference type="NCBI Taxonomy" id="1589265"/>
    <lineage>
        <taxon>Viruses</taxon>
        <taxon>Duplodnaviria</taxon>
        <taxon>Heunggongvirae</taxon>
        <taxon>Uroviricota</taxon>
        <taxon>Caudoviricetes</taxon>
        <taxon>Pantevenvirales</taxon>
        <taxon>Straboviridae</taxon>
        <taxon>Tevenvirinae</taxon>
        <taxon>Tegunavirus</taxon>
        <taxon>Tegunavirus yenmtg1</taxon>
    </lineage>
</organism>
<dbReference type="KEGG" id="vg:26627561"/>
<evidence type="ECO:0000256" key="5">
    <source>
        <dbReference type="ARBA" id="ARBA00023002"/>
    </source>
</evidence>
<dbReference type="RefSeq" id="YP_009200498.1">
    <property type="nucleotide sequence ID" value="NC_028820.1"/>
</dbReference>
<comment type="pathway">
    <text evidence="1">Cofactor biosynthesis; tetrahydrofolate biosynthesis; 5,6,7,8-tetrahydrofolate from 7,8-dihydrofolate: step 1/1.</text>
</comment>
<evidence type="ECO:0000259" key="7">
    <source>
        <dbReference type="PROSITE" id="PS51330"/>
    </source>
</evidence>
<evidence type="ECO:0000256" key="2">
    <source>
        <dbReference type="ARBA" id="ARBA00012856"/>
    </source>
</evidence>
<dbReference type="InterPro" id="IPR012259">
    <property type="entry name" value="DHFR"/>
</dbReference>
<dbReference type="GeneID" id="26627561"/>
<comment type="similarity">
    <text evidence="6">Belongs to the dihydrofolate reductase family.</text>
</comment>
<reference evidence="8 9" key="1">
    <citation type="submission" date="2014-11" db="EMBL/GenBank/DDBJ databases">
        <title>Complete genome sequence of vB_YenM_TG1, a broad host range bacteriophage which infects Yersinia enterocolitica.</title>
        <authorList>
            <person name="Leon-Velarde C.G."/>
            <person name="Kropinski A.M."/>
            <person name="Chen S."/>
            <person name="Griffiths M.W."/>
            <person name="Odumeru J.A."/>
        </authorList>
    </citation>
    <scope>NUCLEOTIDE SEQUENCE [LARGE SCALE GENOMIC DNA]</scope>
</reference>
<evidence type="ECO:0000256" key="1">
    <source>
        <dbReference type="ARBA" id="ARBA00004903"/>
    </source>
</evidence>
<dbReference type="GO" id="GO:0046655">
    <property type="term" value="P:folic acid metabolic process"/>
    <property type="evidence" value="ECO:0007669"/>
    <property type="project" value="TreeGrafter"/>
</dbReference>
<sequence>MLQLVYAYAPTKNHKGEYERAFGLNQSLPWGHISQDLKNFKARTENTNLIMGAKTFMSLKSRLPGRMHIVIQDQTRLNAKTQDGCAADHYISQEVFQQFLEGTLDLGYDDKNYSVIGGPALLEQALPYANRIVLTIISKKHYVCSDVKLSTEFAERVSVMTTTEFEPVESHFYRIDELTSITETVYEVLCSN</sequence>
<evidence type="ECO:0000256" key="6">
    <source>
        <dbReference type="RuleBase" id="RU004474"/>
    </source>
</evidence>
<dbReference type="Gene3D" id="3.40.430.10">
    <property type="entry name" value="Dihydrofolate Reductase, subunit A"/>
    <property type="match status" value="1"/>
</dbReference>
<dbReference type="Pfam" id="PF00186">
    <property type="entry name" value="DHFR_1"/>
    <property type="match status" value="1"/>
</dbReference>
<dbReference type="EC" id="1.5.1.3" evidence="2"/>
<proteinExistence type="inferred from homology"/>
<dbReference type="InterPro" id="IPR024072">
    <property type="entry name" value="DHFR-like_dom_sf"/>
</dbReference>
<feature type="domain" description="DHFR" evidence="7">
    <location>
        <begin position="1"/>
        <end position="188"/>
    </location>
</feature>
<dbReference type="PROSITE" id="PS51330">
    <property type="entry name" value="DHFR_2"/>
    <property type="match status" value="1"/>
</dbReference>
<accession>A0A0B4ZXK1</accession>
<keyword evidence="5" id="KW-0560">Oxidoreductase</keyword>
<keyword evidence="3" id="KW-0554">One-carbon metabolism</keyword>
<dbReference type="GO" id="GO:0046452">
    <property type="term" value="P:dihydrofolate metabolic process"/>
    <property type="evidence" value="ECO:0007669"/>
    <property type="project" value="TreeGrafter"/>
</dbReference>
<dbReference type="GO" id="GO:0004146">
    <property type="term" value="F:dihydrofolate reductase activity"/>
    <property type="evidence" value="ECO:0007669"/>
    <property type="project" value="UniProtKB-EC"/>
</dbReference>
<name>A0A0B4ZXK1_9CAUD</name>